<proteinExistence type="predicted"/>
<reference evidence="2" key="1">
    <citation type="submission" date="2022-11" db="UniProtKB">
        <authorList>
            <consortium name="WormBaseParasite"/>
        </authorList>
    </citation>
    <scope>IDENTIFICATION</scope>
</reference>
<name>A0AC34GQT3_9BILA</name>
<dbReference type="WBParaSite" id="ES5_v2.g6990.t1">
    <property type="protein sequence ID" value="ES5_v2.g6990.t1"/>
    <property type="gene ID" value="ES5_v2.g6990"/>
</dbReference>
<evidence type="ECO:0000313" key="2">
    <source>
        <dbReference type="WBParaSite" id="ES5_v2.g6990.t1"/>
    </source>
</evidence>
<sequence length="353" mass="40688">MWARRALGNIGNYPIRAISTSGGALFGSALFGSIKEEKPSWRIEYPKLVLEHGGQLSRKIINEEDKTQLGLRLYQYQTCPYCCKVRAVLDYYGFSYEVVEVNPVTKSELKFSKEYKKTAAIEKPIVESSLIISILATFLQRPSRTFEDCVEFYPGHESHDPNGKKVTIKYPNQYFVMAEESKIDVGAARDEREWREWVDSHFIHLISPNVYRTWEESLETFKYFDKVGEWDRNFPTWERYLAVYMGAAAMWGISKRLKKRHNIDDERKAMKDACNKWLDALGGRKFMGGEKPNLADLGLYGAINSFVGCTAFKEMRTETKIGEWYDAVHQMVIQKQGRSLITAKSAAMEKLVK</sequence>
<accession>A0AC34GQT3</accession>
<organism evidence="1 2">
    <name type="scientific">Panagrolaimus sp. ES5</name>
    <dbReference type="NCBI Taxonomy" id="591445"/>
    <lineage>
        <taxon>Eukaryota</taxon>
        <taxon>Metazoa</taxon>
        <taxon>Ecdysozoa</taxon>
        <taxon>Nematoda</taxon>
        <taxon>Chromadorea</taxon>
        <taxon>Rhabditida</taxon>
        <taxon>Tylenchina</taxon>
        <taxon>Panagrolaimomorpha</taxon>
        <taxon>Panagrolaimoidea</taxon>
        <taxon>Panagrolaimidae</taxon>
        <taxon>Panagrolaimus</taxon>
    </lineage>
</organism>
<protein>
    <submittedName>
        <fullName evidence="2">Prostaglandin E synthase 2</fullName>
    </submittedName>
</protein>
<evidence type="ECO:0000313" key="1">
    <source>
        <dbReference type="Proteomes" id="UP000887579"/>
    </source>
</evidence>
<dbReference type="Proteomes" id="UP000887579">
    <property type="component" value="Unplaced"/>
</dbReference>